<dbReference type="Gene3D" id="3.40.50.300">
    <property type="entry name" value="P-loop containing nucleotide triphosphate hydrolases"/>
    <property type="match status" value="2"/>
</dbReference>
<dbReference type="OrthoDB" id="1826980at2"/>
<evidence type="ECO:0000256" key="1">
    <source>
        <dbReference type="SAM" id="MobiDB-lite"/>
    </source>
</evidence>
<dbReference type="InterPro" id="IPR027417">
    <property type="entry name" value="P-loop_NTPase"/>
</dbReference>
<organism evidence="3 4">
    <name type="scientific">Roseomonas mucosa</name>
    <dbReference type="NCBI Taxonomy" id="207340"/>
    <lineage>
        <taxon>Bacteria</taxon>
        <taxon>Pseudomonadati</taxon>
        <taxon>Pseudomonadota</taxon>
        <taxon>Alphaproteobacteria</taxon>
        <taxon>Acetobacterales</taxon>
        <taxon>Roseomonadaceae</taxon>
        <taxon>Roseomonas</taxon>
    </lineage>
</organism>
<dbReference type="SMART" id="SM00382">
    <property type="entry name" value="AAA"/>
    <property type="match status" value="1"/>
</dbReference>
<gene>
    <name evidence="3" type="ORF">APZ41_020945</name>
</gene>
<feature type="region of interest" description="Disordered" evidence="1">
    <location>
        <begin position="23"/>
        <end position="42"/>
    </location>
</feature>
<dbReference type="SUPFAM" id="SSF55464">
    <property type="entry name" value="Origin of replication-binding domain, RBD-like"/>
    <property type="match status" value="1"/>
</dbReference>
<dbReference type="Pfam" id="PF08751">
    <property type="entry name" value="TrwC"/>
    <property type="match status" value="1"/>
</dbReference>
<dbReference type="SUPFAM" id="SSF52540">
    <property type="entry name" value="P-loop containing nucleoside triphosphate hydrolases"/>
    <property type="match status" value="2"/>
</dbReference>
<evidence type="ECO:0000259" key="2">
    <source>
        <dbReference type="SMART" id="SM00382"/>
    </source>
</evidence>
<keyword evidence="4" id="KW-1185">Reference proteome</keyword>
<dbReference type="InterPro" id="IPR014862">
    <property type="entry name" value="TrwC"/>
</dbReference>
<dbReference type="RefSeq" id="WP_058390046.1">
    <property type="nucleotide sequence ID" value="NZ_LLWF02000153.1"/>
</dbReference>
<feature type="domain" description="AAA+ ATPase" evidence="2">
    <location>
        <begin position="506"/>
        <end position="753"/>
    </location>
</feature>
<evidence type="ECO:0000313" key="4">
    <source>
        <dbReference type="Proteomes" id="UP000054844"/>
    </source>
</evidence>
<feature type="region of interest" description="Disordered" evidence="1">
    <location>
        <begin position="1026"/>
        <end position="1053"/>
    </location>
</feature>
<name>A0A1S8CYU4_9PROT</name>
<dbReference type="EMBL" id="LLWF02000153">
    <property type="protein sequence ID" value="ONH81236.1"/>
    <property type="molecule type" value="Genomic_DNA"/>
</dbReference>
<reference evidence="3" key="1">
    <citation type="submission" date="2016-12" db="EMBL/GenBank/DDBJ databases">
        <title>Draft genome sequence of Roseomonas mucosa strain AU37, isolated from a peripheral intravenous catheter.</title>
        <authorList>
            <person name="Choudhury M.A."/>
            <person name="Sidjabat H.E."/>
            <person name="Wailan A.M."/>
            <person name="Zhang L."/>
            <person name="Marsh N.M."/>
            <person name="Rickard C.M."/>
            <person name="Davies M."/>
            <person name="Mcmillan D.J."/>
        </authorList>
    </citation>
    <scope>NUCLEOTIDE SEQUENCE [LARGE SCALE GENOMIC DNA]</scope>
    <source>
        <strain evidence="3">AU37</strain>
    </source>
</reference>
<evidence type="ECO:0000313" key="3">
    <source>
        <dbReference type="EMBL" id="ONH81236.1"/>
    </source>
</evidence>
<dbReference type="NCBIfam" id="NF041492">
    <property type="entry name" value="MobF"/>
    <property type="match status" value="1"/>
</dbReference>
<comment type="caution">
    <text evidence="3">The sequence shown here is derived from an EMBL/GenBank/DDBJ whole genome shotgun (WGS) entry which is preliminary data.</text>
</comment>
<dbReference type="STRING" id="207340.APZ41_020945"/>
<dbReference type="AlphaFoldDB" id="A0A1S8CYU4"/>
<sequence length="1053" mass="115083">MMTFRKLSAAGSGKLLRAYFTENTPETAHDPATTPGRHLDPGGRLTAYYTGRDSRASWRPDMPRPIADALGIDTTRMPKDEALDRLFEARRADTGEAWSGHKREISALDLTLAPHKSVSLAAEFAATPAERAAIWFAIDRANDATMRYVARELGWARKGKGGSLGADPGAVGWVSFRHHTARPTLPVQDGPGGATYLTSVPIDGDPHAHVHNALFNVVVTDDGRVGSLDTQRLHSRVHEFGAYFQAKLAEELRRLGVRTAYDKDQQAVVLEAIPQKANDLFSKGRKQVLRSARAYAKRQGLEWDQISAEGKLKILSVTGLASRQEKHGNKNDREIWREQAEDIRWHHGTVMHEVEHPALTDAERFDRAYAFAARHLAKEFQTAAVVDHDKLRMYAARGLIGTGIAGGPDDIDRVVALIEERGIDLRGEHVALVVGHLGEKVRVTNTAQLRVEQALGKHGRRAAADRSGALSPAAIKAAVDASGLDFASEPEHGKAQLAAIYAMGQGGALTVLTGVAGAGKTTLMKPLVAAWKADTRFDPGGREVVGVATAWRQADALREAGVDKTLAMHPLLAAIRSGEFQPTRNTVLVIDEVSQVGPRAMLELLELQARTGFTIKALGDREQAQAIEAGDSIELLRRALPKSEMPELLSTVRQRDREDRRIVGLFRENQAQNKSRAAEALELKRARDAESVQMLGGDHDQVVEQIADFYMRRRDALAAAGFKRGITISALTNEDAADISRAVRERMRQRGELGADEVVYQAIDQRREQYELPIAAGDRVRLFAKTWAKIDGKGGWIGSNGDIVEVVGRTEEALMLRNKEGRVGAVDWHRLADAETGRLKLGFGHAMTIDAAQGITSDEHINALPRGSAGITAFKAYVAESRATGTTWTMVSEVATLEAVKRSRPLGDATPITMQTLWDRVGEDMAAKPYKALGIDLLQGAREGQERAVDAFIAQSHRFQTLDAGGRYLGREARQRLQAEAVRASLPRHIAALDEALHRNLATSGPRTAEDHLRHLRIEAEVTRRKLNGVPAAPELQRKPAPRPRGSSPSAGM</sequence>
<dbReference type="Proteomes" id="UP000054844">
    <property type="component" value="Unassembled WGS sequence"/>
</dbReference>
<accession>A0A1S8CYU4</accession>
<protein>
    <submittedName>
        <fullName evidence="3">Conjugal transfer protein TraA</fullName>
    </submittedName>
</protein>
<dbReference type="Pfam" id="PF13604">
    <property type="entry name" value="AAA_30"/>
    <property type="match status" value="1"/>
</dbReference>
<dbReference type="InterPro" id="IPR003593">
    <property type="entry name" value="AAA+_ATPase"/>
</dbReference>
<dbReference type="Gene3D" id="2.30.30.940">
    <property type="match status" value="1"/>
</dbReference>
<feature type="compositionally biased region" description="Low complexity" evidence="1">
    <location>
        <begin position="1044"/>
        <end position="1053"/>
    </location>
</feature>
<proteinExistence type="predicted"/>